<protein>
    <recommendedName>
        <fullName evidence="5">Major facilitator superfamily (MFS) profile domain-containing protein</fullName>
    </recommendedName>
</protein>
<keyword evidence="2" id="KW-0472">Membrane</keyword>
<evidence type="ECO:0000313" key="3">
    <source>
        <dbReference type="EMBL" id="KJH49648.1"/>
    </source>
</evidence>
<keyword evidence="2" id="KW-0812">Transmembrane</keyword>
<dbReference type="PANTHER" id="PTHR11388">
    <property type="entry name" value="ORGANIC ANION TRANSPORTER"/>
    <property type="match status" value="1"/>
</dbReference>
<keyword evidence="1" id="KW-1015">Disulfide bond</keyword>
<dbReference type="InterPro" id="IPR036259">
    <property type="entry name" value="MFS_trans_sf"/>
</dbReference>
<evidence type="ECO:0000256" key="2">
    <source>
        <dbReference type="SAM" id="Phobius"/>
    </source>
</evidence>
<dbReference type="PANTHER" id="PTHR11388:SF150">
    <property type="entry name" value="SOLUTE CARRIER ORGANIC ANION TRANSPORTER FAMILY MEMBER"/>
    <property type="match status" value="1"/>
</dbReference>
<accession>A0A0D8XYA3</accession>
<keyword evidence="4" id="KW-1185">Reference proteome</keyword>
<gene>
    <name evidence="3" type="ORF">DICVIV_04193</name>
</gene>
<dbReference type="Proteomes" id="UP000053766">
    <property type="component" value="Unassembled WGS sequence"/>
</dbReference>
<reference evidence="3 4" key="1">
    <citation type="submission" date="2013-11" db="EMBL/GenBank/DDBJ databases">
        <title>Draft genome of the bovine lungworm Dictyocaulus viviparus.</title>
        <authorList>
            <person name="Mitreva M."/>
        </authorList>
    </citation>
    <scope>NUCLEOTIDE SEQUENCE [LARGE SCALE GENOMIC DNA]</scope>
    <source>
        <strain evidence="3 4">HannoverDv2000</strain>
    </source>
</reference>
<dbReference type="SUPFAM" id="SSF103473">
    <property type="entry name" value="MFS general substrate transporter"/>
    <property type="match status" value="1"/>
</dbReference>
<organism evidence="3 4">
    <name type="scientific">Dictyocaulus viviparus</name>
    <name type="common">Bovine lungworm</name>
    <dbReference type="NCBI Taxonomy" id="29172"/>
    <lineage>
        <taxon>Eukaryota</taxon>
        <taxon>Metazoa</taxon>
        <taxon>Ecdysozoa</taxon>
        <taxon>Nematoda</taxon>
        <taxon>Chromadorea</taxon>
        <taxon>Rhabditida</taxon>
        <taxon>Rhabditina</taxon>
        <taxon>Rhabditomorpha</taxon>
        <taxon>Strongyloidea</taxon>
        <taxon>Metastrongylidae</taxon>
        <taxon>Dictyocaulus</taxon>
    </lineage>
</organism>
<evidence type="ECO:0008006" key="5">
    <source>
        <dbReference type="Google" id="ProtNLM"/>
    </source>
</evidence>
<feature type="transmembrane region" description="Helical" evidence="2">
    <location>
        <begin position="37"/>
        <end position="56"/>
    </location>
</feature>
<dbReference type="GO" id="GO:0015347">
    <property type="term" value="F:sodium-independent organic anion transmembrane transporter activity"/>
    <property type="evidence" value="ECO:0007669"/>
    <property type="project" value="TreeGrafter"/>
</dbReference>
<keyword evidence="2" id="KW-1133">Transmembrane helix</keyword>
<dbReference type="OrthoDB" id="5062115at2759"/>
<dbReference type="InterPro" id="IPR004156">
    <property type="entry name" value="OATP"/>
</dbReference>
<dbReference type="EMBL" id="KN716227">
    <property type="protein sequence ID" value="KJH49648.1"/>
    <property type="molecule type" value="Genomic_DNA"/>
</dbReference>
<dbReference type="Pfam" id="PF03137">
    <property type="entry name" value="OATP"/>
    <property type="match status" value="1"/>
</dbReference>
<sequence length="76" mass="8599">MTIFGGLMLLGVGRTMPFSLGLPLMDDNVKKNNLPIYFAFMFFVRILGPILGLLIGSKLNEIYYTFDRELTSSDFN</sequence>
<dbReference type="GO" id="GO:0043252">
    <property type="term" value="P:sodium-independent organic anion transport"/>
    <property type="evidence" value="ECO:0007669"/>
    <property type="project" value="TreeGrafter"/>
</dbReference>
<evidence type="ECO:0000256" key="1">
    <source>
        <dbReference type="ARBA" id="ARBA00023157"/>
    </source>
</evidence>
<dbReference type="GO" id="GO:0016323">
    <property type="term" value="C:basolateral plasma membrane"/>
    <property type="evidence" value="ECO:0007669"/>
    <property type="project" value="TreeGrafter"/>
</dbReference>
<proteinExistence type="predicted"/>
<dbReference type="AlphaFoldDB" id="A0A0D8XYA3"/>
<name>A0A0D8XYA3_DICVI</name>
<reference evidence="4" key="2">
    <citation type="journal article" date="2016" name="Sci. Rep.">
        <title>Dictyocaulus viviparus genome, variome and transcriptome elucidate lungworm biology and support future intervention.</title>
        <authorList>
            <person name="McNulty S.N."/>
            <person name="Strube C."/>
            <person name="Rosa B.A."/>
            <person name="Martin J.C."/>
            <person name="Tyagi R."/>
            <person name="Choi Y.J."/>
            <person name="Wang Q."/>
            <person name="Hallsworth Pepin K."/>
            <person name="Zhang X."/>
            <person name="Ozersky P."/>
            <person name="Wilson R.K."/>
            <person name="Sternberg P.W."/>
            <person name="Gasser R.B."/>
            <person name="Mitreva M."/>
        </authorList>
    </citation>
    <scope>NUCLEOTIDE SEQUENCE [LARGE SCALE GENOMIC DNA]</scope>
    <source>
        <strain evidence="4">HannoverDv2000</strain>
    </source>
</reference>
<evidence type="ECO:0000313" key="4">
    <source>
        <dbReference type="Proteomes" id="UP000053766"/>
    </source>
</evidence>